<organism evidence="3 4">
    <name type="scientific">Cupriavidus gilardii</name>
    <dbReference type="NCBI Taxonomy" id="82541"/>
    <lineage>
        <taxon>Bacteria</taxon>
        <taxon>Pseudomonadati</taxon>
        <taxon>Pseudomonadota</taxon>
        <taxon>Betaproteobacteria</taxon>
        <taxon>Burkholderiales</taxon>
        <taxon>Burkholderiaceae</taxon>
        <taxon>Cupriavidus</taxon>
    </lineage>
</organism>
<dbReference type="RefSeq" id="WP_151023416.1">
    <property type="nucleotide sequence ID" value="NZ_BAAAEB010000008.1"/>
</dbReference>
<feature type="transmembrane region" description="Helical" evidence="1">
    <location>
        <begin position="21"/>
        <end position="40"/>
    </location>
</feature>
<feature type="domain" description="TadE-like" evidence="2">
    <location>
        <begin position="19"/>
        <end position="61"/>
    </location>
</feature>
<proteinExistence type="predicted"/>
<dbReference type="AlphaFoldDB" id="A0A849BBR7"/>
<evidence type="ECO:0000256" key="1">
    <source>
        <dbReference type="SAM" id="Phobius"/>
    </source>
</evidence>
<dbReference type="Pfam" id="PF07811">
    <property type="entry name" value="TadE"/>
    <property type="match status" value="1"/>
</dbReference>
<name>A0A849BBR7_9BURK</name>
<evidence type="ECO:0000313" key="4">
    <source>
        <dbReference type="Proteomes" id="UP000542973"/>
    </source>
</evidence>
<evidence type="ECO:0000259" key="2">
    <source>
        <dbReference type="Pfam" id="PF07811"/>
    </source>
</evidence>
<sequence length="156" mass="16595">MKPALLPRATRMRRARQRGATVVEFAIVAMLFFTLLIGVAEMARVLFHWNTASEATRWGARMAVVCDANAAIIKTRMATLMPQLAPSNIALVYEPAGCDSDPDTARASCASVTVSVTGLTVQTLVPMIPMALPVPPFATTLSRESMNSATGGPVCS</sequence>
<protein>
    <submittedName>
        <fullName evidence="3">Pilus assembly protein</fullName>
    </submittedName>
</protein>
<keyword evidence="1" id="KW-1133">Transmembrane helix</keyword>
<evidence type="ECO:0000313" key="3">
    <source>
        <dbReference type="EMBL" id="NNH13290.1"/>
    </source>
</evidence>
<comment type="caution">
    <text evidence="3">The sequence shown here is derived from an EMBL/GenBank/DDBJ whole genome shotgun (WGS) entry which is preliminary data.</text>
</comment>
<keyword evidence="1" id="KW-0472">Membrane</keyword>
<keyword evidence="1" id="KW-0812">Transmembrane</keyword>
<accession>A0A849BBR7</accession>
<dbReference type="Proteomes" id="UP000542973">
    <property type="component" value="Unassembled WGS sequence"/>
</dbReference>
<dbReference type="InterPro" id="IPR012495">
    <property type="entry name" value="TadE-like_dom"/>
</dbReference>
<reference evidence="3 4" key="1">
    <citation type="submission" date="2020-05" db="EMBL/GenBank/DDBJ databases">
        <title>MicrobeNet Type strains.</title>
        <authorList>
            <person name="Nicholson A.C."/>
        </authorList>
    </citation>
    <scope>NUCLEOTIDE SEQUENCE [LARGE SCALE GENOMIC DNA]</scope>
    <source>
        <strain evidence="3 4">ATCC 700815</strain>
    </source>
</reference>
<dbReference type="EMBL" id="JABEMD010000044">
    <property type="protein sequence ID" value="NNH13290.1"/>
    <property type="molecule type" value="Genomic_DNA"/>
</dbReference>
<gene>
    <name evidence="3" type="ORF">HLB16_20760</name>
</gene>